<dbReference type="STRING" id="379066.GAU_3084"/>
<dbReference type="RefSeq" id="WP_015894895.1">
    <property type="nucleotide sequence ID" value="NC_012489.1"/>
</dbReference>
<dbReference type="GO" id="GO:0005737">
    <property type="term" value="C:cytoplasm"/>
    <property type="evidence" value="ECO:0007669"/>
    <property type="project" value="TreeGrafter"/>
</dbReference>
<dbReference type="InterPro" id="IPR036264">
    <property type="entry name" value="Bact_exopeptidase_dim_dom"/>
</dbReference>
<dbReference type="InterPro" id="IPR017439">
    <property type="entry name" value="Amidohydrolase"/>
</dbReference>
<dbReference type="InterPro" id="IPR011650">
    <property type="entry name" value="Peptidase_M20_dimer"/>
</dbReference>
<dbReference type="PANTHER" id="PTHR30575">
    <property type="entry name" value="PEPTIDASE M20"/>
    <property type="match status" value="1"/>
</dbReference>
<accession>C1AC99</accession>
<dbReference type="eggNOG" id="COG1473">
    <property type="taxonomic scope" value="Bacteria"/>
</dbReference>
<dbReference type="EMBL" id="AP009153">
    <property type="protein sequence ID" value="BAH40126.1"/>
    <property type="molecule type" value="Genomic_DNA"/>
</dbReference>
<gene>
    <name evidence="2" type="ordered locus">GAU_3084</name>
</gene>
<name>C1AC99_GEMAT</name>
<dbReference type="SUPFAM" id="SSF55031">
    <property type="entry name" value="Bacterial exopeptidase dimerisation domain"/>
    <property type="match status" value="1"/>
</dbReference>
<dbReference type="GO" id="GO:0071713">
    <property type="term" value="F:para-aminobenzoyl-glutamate hydrolase activity"/>
    <property type="evidence" value="ECO:0007669"/>
    <property type="project" value="TreeGrafter"/>
</dbReference>
<dbReference type="KEGG" id="gau:GAU_3084"/>
<dbReference type="GO" id="GO:0016805">
    <property type="term" value="F:dipeptidase activity"/>
    <property type="evidence" value="ECO:0007669"/>
    <property type="project" value="TreeGrafter"/>
</dbReference>
<sequence>MPHAVGSRFRRFRVPFLPHLFRSTRRNSAPMVFKAVALNAIALASVPLLTNHVGAQQPTTPPAASVASTDPRVEKLKAEALQMVEGRSKQVQEIVDMLFSFQELGFQEFETQKYITTLLQKEGFTVEKGVAGIPSSWTAKWSYGTGKPEISLGSDVDGIPQASSKPGVGYRDPMIQGGPGHGEGHNSGQAVNIVAAIVVKQLMQRDKINGTILLWPGIAEEQMAGKAFLVRAGIFKNTDVTLFTHVGNDLGVSWGASGSSALISAEFKFRGESAHAAGAPWRGKSALDAVMLMAQGWEFRREHIRLQQRSHYVIRDGGDQPNVVPSTASIWFYFREQDYPRTMELFEIGKRVAAGAAMMTDTQLDTVNILGSGWSAHFSKPIAEAMHQNVVKVGMPKWDDKDQALAKGLQKELGSPDFGLSEQVNKELRGAATPQNWTGGGSDDIGDVAWNMPTITLRYPSNIPGLPGHNWANAIAMATPIAHKGAVAGAKVQALTMLDIFMTPKVVTDAWDYFNNVQTKDTKYKPFIRPFDQPPTYLNADIMARFREQQRKFYYDPTKFKSYLEQLGIEYPTVRAAETKPRGDNN</sequence>
<dbReference type="Pfam" id="PF07687">
    <property type="entry name" value="M20_dimer"/>
    <property type="match status" value="1"/>
</dbReference>
<reference evidence="3" key="1">
    <citation type="submission" date="2006-03" db="EMBL/GenBank/DDBJ databases">
        <title>Complete genome sequence of Gemmatimonas aurantiaca T-27 that represents a novel phylum Gemmatimonadetes.</title>
        <authorList>
            <person name="Takasaki K."/>
            <person name="Ichikawa N."/>
            <person name="Miura H."/>
            <person name="Matsushita S."/>
            <person name="Watanabe Y."/>
            <person name="Oguchi A."/>
            <person name="Ankai A."/>
            <person name="Yashiro I."/>
            <person name="Takahashi M."/>
            <person name="Terui Y."/>
            <person name="Fukui S."/>
            <person name="Yokoyama H."/>
            <person name="Tanikawa S."/>
            <person name="Hanada S."/>
            <person name="Kamagata Y."/>
            <person name="Fujita N."/>
        </authorList>
    </citation>
    <scope>NUCLEOTIDE SEQUENCE [LARGE SCALE GENOMIC DNA]</scope>
    <source>
        <strain evidence="3">T-27 / DSM 14586 / JCM 11422 / NBRC 100505</strain>
    </source>
</reference>
<dbReference type="SUPFAM" id="SSF53187">
    <property type="entry name" value="Zn-dependent exopeptidases"/>
    <property type="match status" value="1"/>
</dbReference>
<organism evidence="2 3">
    <name type="scientific">Gemmatimonas aurantiaca (strain DSM 14586 / JCM 11422 / NBRC 100505 / T-27)</name>
    <dbReference type="NCBI Taxonomy" id="379066"/>
    <lineage>
        <taxon>Bacteria</taxon>
        <taxon>Pseudomonadati</taxon>
        <taxon>Gemmatimonadota</taxon>
        <taxon>Gemmatimonadia</taxon>
        <taxon>Gemmatimonadales</taxon>
        <taxon>Gemmatimonadaceae</taxon>
        <taxon>Gemmatimonas</taxon>
    </lineage>
</organism>
<dbReference type="GO" id="GO:0046657">
    <property type="term" value="P:folic acid catabolic process"/>
    <property type="evidence" value="ECO:0007669"/>
    <property type="project" value="TreeGrafter"/>
</dbReference>
<protein>
    <recommendedName>
        <fullName evidence="1">Peptidase M20 dimerisation domain-containing protein</fullName>
    </recommendedName>
</protein>
<keyword evidence="3" id="KW-1185">Reference proteome</keyword>
<dbReference type="PANTHER" id="PTHR30575:SF0">
    <property type="entry name" value="XAA-ARG DIPEPTIDASE"/>
    <property type="match status" value="1"/>
</dbReference>
<evidence type="ECO:0000313" key="2">
    <source>
        <dbReference type="EMBL" id="BAH40126.1"/>
    </source>
</evidence>
<dbReference type="Proteomes" id="UP000002209">
    <property type="component" value="Chromosome"/>
</dbReference>
<dbReference type="AlphaFoldDB" id="C1AC99"/>
<proteinExistence type="predicted"/>
<dbReference type="Gene3D" id="3.30.70.360">
    <property type="match status" value="1"/>
</dbReference>
<feature type="domain" description="Peptidase M20 dimerisation" evidence="1">
    <location>
        <begin position="261"/>
        <end position="337"/>
    </location>
</feature>
<dbReference type="InterPro" id="IPR052030">
    <property type="entry name" value="Peptidase_M20/M20A_hydrolases"/>
</dbReference>
<evidence type="ECO:0000259" key="1">
    <source>
        <dbReference type="Pfam" id="PF07687"/>
    </source>
</evidence>
<dbReference type="NCBIfam" id="TIGR01891">
    <property type="entry name" value="amidohydrolases"/>
    <property type="match status" value="1"/>
</dbReference>
<evidence type="ECO:0000313" key="3">
    <source>
        <dbReference type="Proteomes" id="UP000002209"/>
    </source>
</evidence>
<dbReference type="Gene3D" id="3.40.630.10">
    <property type="entry name" value="Zn peptidases"/>
    <property type="match status" value="2"/>
</dbReference>
<dbReference type="HOGENOM" id="CLU_031812_0_1_0"/>